<keyword evidence="1" id="KW-0812">Transmembrane</keyword>
<feature type="domain" description="Bacterial sugar transferase" evidence="2">
    <location>
        <begin position="10"/>
        <end position="197"/>
    </location>
</feature>
<dbReference type="Pfam" id="PF02397">
    <property type="entry name" value="Bac_transf"/>
    <property type="match status" value="1"/>
</dbReference>
<dbReference type="AlphaFoldDB" id="A0A1W1BIR7"/>
<sequence>MLTQRQILVKRVFDITISLIAIILTSWLIFMAWIVASIETKSNGLFVQERIGRFGKIFKVLKIKTMKNTNKLESTVTIDGDNRITCSGKFFRKMKIDELPQLFNVLFGTMSLVGPRPDVAGFADKLEGTDRIILEVRAGITGPASLKYRHEEMILAKEANPERYNREVIWIDKIEINKAYVENWSLKQDIQYMIQTIIG</sequence>
<keyword evidence="1" id="KW-1133">Transmembrane helix</keyword>
<name>A0A1W1BIR7_9ZZZZ</name>
<dbReference type="EMBL" id="FPHM01000008">
    <property type="protein sequence ID" value="SFV53403.1"/>
    <property type="molecule type" value="Genomic_DNA"/>
</dbReference>
<reference evidence="3" key="1">
    <citation type="submission" date="2016-10" db="EMBL/GenBank/DDBJ databases">
        <authorList>
            <person name="de Groot N.N."/>
        </authorList>
    </citation>
    <scope>NUCLEOTIDE SEQUENCE</scope>
</reference>
<keyword evidence="1" id="KW-0472">Membrane</keyword>
<dbReference type="GO" id="GO:0047360">
    <property type="term" value="F:undecaprenyl-phosphate galactose phosphotransferase activity"/>
    <property type="evidence" value="ECO:0007669"/>
    <property type="project" value="UniProtKB-EC"/>
</dbReference>
<gene>
    <name evidence="3" type="ORF">MNB_SV-13-435</name>
</gene>
<dbReference type="EC" id="2.7.8.6" evidence="3"/>
<evidence type="ECO:0000259" key="2">
    <source>
        <dbReference type="Pfam" id="PF02397"/>
    </source>
</evidence>
<feature type="transmembrane region" description="Helical" evidence="1">
    <location>
        <begin position="12"/>
        <end position="36"/>
    </location>
</feature>
<keyword evidence="3" id="KW-0808">Transferase</keyword>
<protein>
    <submittedName>
        <fullName evidence="3">Undecaprenyl-phosphate galactosephosphotransferase</fullName>
        <ecNumber evidence="3">2.7.8.6</ecNumber>
    </submittedName>
</protein>
<dbReference type="InterPro" id="IPR003362">
    <property type="entry name" value="Bact_transf"/>
</dbReference>
<proteinExistence type="predicted"/>
<organism evidence="3">
    <name type="scientific">hydrothermal vent metagenome</name>
    <dbReference type="NCBI Taxonomy" id="652676"/>
    <lineage>
        <taxon>unclassified sequences</taxon>
        <taxon>metagenomes</taxon>
        <taxon>ecological metagenomes</taxon>
    </lineage>
</organism>
<accession>A0A1W1BIR7</accession>
<evidence type="ECO:0000313" key="3">
    <source>
        <dbReference type="EMBL" id="SFV53403.1"/>
    </source>
</evidence>
<dbReference type="PANTHER" id="PTHR30576">
    <property type="entry name" value="COLANIC BIOSYNTHESIS UDP-GLUCOSE LIPID CARRIER TRANSFERASE"/>
    <property type="match status" value="1"/>
</dbReference>
<evidence type="ECO:0000256" key="1">
    <source>
        <dbReference type="SAM" id="Phobius"/>
    </source>
</evidence>
<dbReference type="PANTHER" id="PTHR30576:SF20">
    <property type="entry name" value="QUINOVOSAMINEPHOSPHOTRANSFERAE-RELATED"/>
    <property type="match status" value="1"/>
</dbReference>